<sequence length="353" mass="40777">MTETLKTLAERDGELIHHWYIACLSSELTDKPFETIIYDTKIVLFRDQNKKAVCLLNKCLHRHAELGKGEVVKGELHCPYHGWTYNNQGLVTSVPSEGDTQVKGKRCQKSYPVIEQDGVIWVFFGDSEKAGSVKPWVFPHAQDSSWSHYFMVTDFNNEVTNLVENFMDVPHTVYVHKGWFRNKGLKKVPITVETKDGGVLVTYHQKDDNIGVLIRPLLNPKNDPMEHTDHFIFPNTTRVDYSFGSNYKYIINSSCTPVGSMKTRVYTYIAYKIPVIGKFIKPFIHYYTRQVIEQDVWIMDVQGRNLNPNENWNFQSTPADEPHLQIERLRSLGRAGDPRVYTTEKKSDATIWI</sequence>
<evidence type="ECO:0000256" key="1">
    <source>
        <dbReference type="ARBA" id="ARBA00022714"/>
    </source>
</evidence>
<dbReference type="GO" id="GO:0051537">
    <property type="term" value="F:2 iron, 2 sulfur cluster binding"/>
    <property type="evidence" value="ECO:0007669"/>
    <property type="project" value="UniProtKB-KW"/>
</dbReference>
<evidence type="ECO:0000256" key="2">
    <source>
        <dbReference type="ARBA" id="ARBA00022723"/>
    </source>
</evidence>
<evidence type="ECO:0000256" key="5">
    <source>
        <dbReference type="ARBA" id="ARBA00023014"/>
    </source>
</evidence>
<keyword evidence="6" id="KW-0223">Dioxygenase</keyword>
<keyword evidence="5" id="KW-0411">Iron-sulfur</keyword>
<dbReference type="GO" id="GO:0046872">
    <property type="term" value="F:metal ion binding"/>
    <property type="evidence" value="ECO:0007669"/>
    <property type="project" value="UniProtKB-KW"/>
</dbReference>
<dbReference type="Gene3D" id="2.102.10.10">
    <property type="entry name" value="Rieske [2Fe-2S] iron-sulphur domain"/>
    <property type="match status" value="1"/>
</dbReference>
<keyword evidence="7" id="KW-1185">Reference proteome</keyword>
<name>A0A2K9NVA8_BACTC</name>
<dbReference type="PROSITE" id="PS51296">
    <property type="entry name" value="RIESKE"/>
    <property type="match status" value="1"/>
</dbReference>
<dbReference type="InterPro" id="IPR050584">
    <property type="entry name" value="Cholesterol_7-desaturase"/>
</dbReference>
<reference evidence="6 7" key="1">
    <citation type="submission" date="2018-01" db="EMBL/GenBank/DDBJ databases">
        <title>Complete genome sequence of Bacteriovorax stolpii DSM12778.</title>
        <authorList>
            <person name="Tang B."/>
            <person name="Chang J."/>
        </authorList>
    </citation>
    <scope>NUCLEOTIDE SEQUENCE [LARGE SCALE GENOMIC DNA]</scope>
    <source>
        <strain evidence="6 7">DSM 12778</strain>
    </source>
</reference>
<dbReference type="PANTHER" id="PTHR21266:SF60">
    <property type="entry name" value="3-KETOSTEROID-9-ALPHA-MONOOXYGENASE, OXYGENASE COMPONENT"/>
    <property type="match status" value="1"/>
</dbReference>
<accession>A0A2K9NVA8</accession>
<evidence type="ECO:0000313" key="7">
    <source>
        <dbReference type="Proteomes" id="UP000235584"/>
    </source>
</evidence>
<keyword evidence="4" id="KW-0408">Iron</keyword>
<keyword evidence="3" id="KW-0560">Oxidoreductase</keyword>
<dbReference type="EMBL" id="CP025704">
    <property type="protein sequence ID" value="AUN99437.1"/>
    <property type="molecule type" value="Genomic_DNA"/>
</dbReference>
<dbReference type="GO" id="GO:0051213">
    <property type="term" value="F:dioxygenase activity"/>
    <property type="evidence" value="ECO:0007669"/>
    <property type="project" value="UniProtKB-KW"/>
</dbReference>
<dbReference type="Pfam" id="PF00355">
    <property type="entry name" value="Rieske"/>
    <property type="match status" value="1"/>
</dbReference>
<dbReference type="Proteomes" id="UP000235584">
    <property type="component" value="Chromosome"/>
</dbReference>
<gene>
    <name evidence="6" type="ORF">C0V70_15240</name>
</gene>
<protein>
    <submittedName>
        <fullName evidence="6">Aromatic ring-hydroxylating dioxygenase subunit alpha</fullName>
    </submittedName>
</protein>
<dbReference type="Pfam" id="PF19112">
    <property type="entry name" value="VanA_C"/>
    <property type="match status" value="1"/>
</dbReference>
<dbReference type="RefSeq" id="WP_102244728.1">
    <property type="nucleotide sequence ID" value="NZ_CP025704.1"/>
</dbReference>
<dbReference type="InterPro" id="IPR017941">
    <property type="entry name" value="Rieske_2Fe-2S"/>
</dbReference>
<organism evidence="6 7">
    <name type="scientific">Bacteriovorax stolpii</name>
    <name type="common">Bdellovibrio stolpii</name>
    <dbReference type="NCBI Taxonomy" id="960"/>
    <lineage>
        <taxon>Bacteria</taxon>
        <taxon>Pseudomonadati</taxon>
        <taxon>Bdellovibrionota</taxon>
        <taxon>Bacteriovoracia</taxon>
        <taxon>Bacteriovoracales</taxon>
        <taxon>Bacteriovoracaceae</taxon>
        <taxon>Bacteriovorax</taxon>
    </lineage>
</organism>
<dbReference type="InterPro" id="IPR036922">
    <property type="entry name" value="Rieske_2Fe-2S_sf"/>
</dbReference>
<dbReference type="SUPFAM" id="SSF55961">
    <property type="entry name" value="Bet v1-like"/>
    <property type="match status" value="1"/>
</dbReference>
<evidence type="ECO:0000256" key="4">
    <source>
        <dbReference type="ARBA" id="ARBA00023004"/>
    </source>
</evidence>
<dbReference type="SUPFAM" id="SSF50022">
    <property type="entry name" value="ISP domain"/>
    <property type="match status" value="1"/>
</dbReference>
<dbReference type="Gene3D" id="3.90.380.10">
    <property type="entry name" value="Naphthalene 1,2-dioxygenase Alpha Subunit, Chain A, domain 1"/>
    <property type="match status" value="1"/>
</dbReference>
<dbReference type="PANTHER" id="PTHR21266">
    <property type="entry name" value="IRON-SULFUR DOMAIN CONTAINING PROTEIN"/>
    <property type="match status" value="1"/>
</dbReference>
<evidence type="ECO:0000313" key="6">
    <source>
        <dbReference type="EMBL" id="AUN99437.1"/>
    </source>
</evidence>
<evidence type="ECO:0000256" key="3">
    <source>
        <dbReference type="ARBA" id="ARBA00023002"/>
    </source>
</evidence>
<keyword evidence="1" id="KW-0001">2Fe-2S</keyword>
<dbReference type="KEGG" id="bsto:C0V70_15240"/>
<dbReference type="AlphaFoldDB" id="A0A2K9NVA8"/>
<proteinExistence type="predicted"/>
<dbReference type="InterPro" id="IPR044043">
    <property type="entry name" value="VanA_C_cat"/>
</dbReference>
<keyword evidence="2" id="KW-0479">Metal-binding</keyword>